<evidence type="ECO:0000313" key="2">
    <source>
        <dbReference type="EMBL" id="MFD2027700.1"/>
    </source>
</evidence>
<dbReference type="Proteomes" id="UP001597338">
    <property type="component" value="Unassembled WGS sequence"/>
</dbReference>
<comment type="caution">
    <text evidence="2">The sequence shown here is derived from an EMBL/GenBank/DDBJ whole genome shotgun (WGS) entry which is preliminary data.</text>
</comment>
<keyword evidence="1" id="KW-0812">Transmembrane</keyword>
<keyword evidence="1" id="KW-1133">Transmembrane helix</keyword>
<keyword evidence="1" id="KW-0472">Membrane</keyword>
<reference evidence="3" key="1">
    <citation type="journal article" date="2019" name="Int. J. Syst. Evol. Microbiol.">
        <title>The Global Catalogue of Microorganisms (GCM) 10K type strain sequencing project: providing services to taxonomists for standard genome sequencing and annotation.</title>
        <authorList>
            <consortium name="The Broad Institute Genomics Platform"/>
            <consortium name="The Broad Institute Genome Sequencing Center for Infectious Disease"/>
            <person name="Wu L."/>
            <person name="Ma J."/>
        </authorList>
    </citation>
    <scope>NUCLEOTIDE SEQUENCE [LARGE SCALE GENOMIC DNA]</scope>
    <source>
        <strain evidence="3">CCM 7043</strain>
    </source>
</reference>
<protein>
    <recommendedName>
        <fullName evidence="4">FAR-17a/AIG1-like protein</fullName>
    </recommendedName>
</protein>
<accession>A0ABW4VEF4</accession>
<proteinExistence type="predicted"/>
<evidence type="ECO:0000256" key="1">
    <source>
        <dbReference type="SAM" id="Phobius"/>
    </source>
</evidence>
<sequence length="249" mass="26513">MTGTILEERGRLAHQRSSRAAEKVFLRGMLQAGAWFWVAVVVASIVIAVIQARFGGMEGSALQYTIGSARWFMFTMGLILGVATLPLHLAAGGTRRAFVNGLIRAAVLAGLSTGLLLALLLLVERLAWGAVGWDWQFSQGLVPEGSFVVTVAGEALVIATYILAGAMLPAGYQRFGAWGGSFWILALLALVIFVDWCVHTGYVFGWETLVDAGPGRALLGLCGGVLAVAVAAFGVDRFYRDMPLRPTLG</sequence>
<organism evidence="2 3">
    <name type="scientific">Promicromonospora aerolata</name>
    <dbReference type="NCBI Taxonomy" id="195749"/>
    <lineage>
        <taxon>Bacteria</taxon>
        <taxon>Bacillati</taxon>
        <taxon>Actinomycetota</taxon>
        <taxon>Actinomycetes</taxon>
        <taxon>Micrococcales</taxon>
        <taxon>Promicromonosporaceae</taxon>
        <taxon>Promicromonospora</taxon>
    </lineage>
</organism>
<gene>
    <name evidence="2" type="ORF">ACFSL2_19525</name>
</gene>
<feature type="transmembrane region" description="Helical" evidence="1">
    <location>
        <begin position="182"/>
        <end position="205"/>
    </location>
</feature>
<dbReference type="RefSeq" id="WP_377199429.1">
    <property type="nucleotide sequence ID" value="NZ_JBHUHF010000001.1"/>
</dbReference>
<keyword evidence="3" id="KW-1185">Reference proteome</keyword>
<feature type="transmembrane region" description="Helical" evidence="1">
    <location>
        <begin position="102"/>
        <end position="127"/>
    </location>
</feature>
<feature type="transmembrane region" description="Helical" evidence="1">
    <location>
        <begin position="71"/>
        <end position="90"/>
    </location>
</feature>
<feature type="transmembrane region" description="Helical" evidence="1">
    <location>
        <begin position="147"/>
        <end position="170"/>
    </location>
</feature>
<feature type="transmembrane region" description="Helical" evidence="1">
    <location>
        <begin position="24"/>
        <end position="51"/>
    </location>
</feature>
<evidence type="ECO:0008006" key="4">
    <source>
        <dbReference type="Google" id="ProtNLM"/>
    </source>
</evidence>
<evidence type="ECO:0000313" key="3">
    <source>
        <dbReference type="Proteomes" id="UP001597338"/>
    </source>
</evidence>
<feature type="transmembrane region" description="Helical" evidence="1">
    <location>
        <begin position="217"/>
        <end position="235"/>
    </location>
</feature>
<name>A0ABW4VEF4_9MICO</name>
<dbReference type="EMBL" id="JBHUHF010000001">
    <property type="protein sequence ID" value="MFD2027700.1"/>
    <property type="molecule type" value="Genomic_DNA"/>
</dbReference>